<gene>
    <name evidence="1" type="ORF">BV25DRAFT_1918110</name>
</gene>
<comment type="caution">
    <text evidence="1">The sequence shown here is derived from an EMBL/GenBank/DDBJ whole genome shotgun (WGS) entry which is preliminary data.</text>
</comment>
<name>A0ACB8SWE2_9AGAM</name>
<keyword evidence="2" id="KW-1185">Reference proteome</keyword>
<organism evidence="1 2">
    <name type="scientific">Artomyces pyxidatus</name>
    <dbReference type="NCBI Taxonomy" id="48021"/>
    <lineage>
        <taxon>Eukaryota</taxon>
        <taxon>Fungi</taxon>
        <taxon>Dikarya</taxon>
        <taxon>Basidiomycota</taxon>
        <taxon>Agaricomycotina</taxon>
        <taxon>Agaricomycetes</taxon>
        <taxon>Russulales</taxon>
        <taxon>Auriscalpiaceae</taxon>
        <taxon>Artomyces</taxon>
    </lineage>
</organism>
<dbReference type="Proteomes" id="UP000814140">
    <property type="component" value="Unassembled WGS sequence"/>
</dbReference>
<protein>
    <submittedName>
        <fullName evidence="1">Uncharacterized protein</fullName>
    </submittedName>
</protein>
<evidence type="ECO:0000313" key="1">
    <source>
        <dbReference type="EMBL" id="KAI0059991.1"/>
    </source>
</evidence>
<reference evidence="1" key="1">
    <citation type="submission" date="2021-03" db="EMBL/GenBank/DDBJ databases">
        <authorList>
            <consortium name="DOE Joint Genome Institute"/>
            <person name="Ahrendt S."/>
            <person name="Looney B.P."/>
            <person name="Miyauchi S."/>
            <person name="Morin E."/>
            <person name="Drula E."/>
            <person name="Courty P.E."/>
            <person name="Chicoki N."/>
            <person name="Fauchery L."/>
            <person name="Kohler A."/>
            <person name="Kuo A."/>
            <person name="Labutti K."/>
            <person name="Pangilinan J."/>
            <person name="Lipzen A."/>
            <person name="Riley R."/>
            <person name="Andreopoulos W."/>
            <person name="He G."/>
            <person name="Johnson J."/>
            <person name="Barry K.W."/>
            <person name="Grigoriev I.V."/>
            <person name="Nagy L."/>
            <person name="Hibbett D."/>
            <person name="Henrissat B."/>
            <person name="Matheny P.B."/>
            <person name="Labbe J."/>
            <person name="Martin F."/>
        </authorList>
    </citation>
    <scope>NUCLEOTIDE SEQUENCE</scope>
    <source>
        <strain evidence="1">HHB10654</strain>
    </source>
</reference>
<reference evidence="1" key="2">
    <citation type="journal article" date="2022" name="New Phytol.">
        <title>Evolutionary transition to the ectomycorrhizal habit in the genomes of a hyperdiverse lineage of mushroom-forming fungi.</title>
        <authorList>
            <person name="Looney B."/>
            <person name="Miyauchi S."/>
            <person name="Morin E."/>
            <person name="Drula E."/>
            <person name="Courty P.E."/>
            <person name="Kohler A."/>
            <person name="Kuo A."/>
            <person name="LaButti K."/>
            <person name="Pangilinan J."/>
            <person name="Lipzen A."/>
            <person name="Riley R."/>
            <person name="Andreopoulos W."/>
            <person name="He G."/>
            <person name="Johnson J."/>
            <person name="Nolan M."/>
            <person name="Tritt A."/>
            <person name="Barry K.W."/>
            <person name="Grigoriev I.V."/>
            <person name="Nagy L.G."/>
            <person name="Hibbett D."/>
            <person name="Henrissat B."/>
            <person name="Matheny P.B."/>
            <person name="Labbe J."/>
            <person name="Martin F.M."/>
        </authorList>
    </citation>
    <scope>NUCLEOTIDE SEQUENCE</scope>
    <source>
        <strain evidence="1">HHB10654</strain>
    </source>
</reference>
<evidence type="ECO:0000313" key="2">
    <source>
        <dbReference type="Proteomes" id="UP000814140"/>
    </source>
</evidence>
<dbReference type="EMBL" id="MU277222">
    <property type="protein sequence ID" value="KAI0059991.1"/>
    <property type="molecule type" value="Genomic_DNA"/>
</dbReference>
<accession>A0ACB8SWE2</accession>
<sequence length="273" mass="30420">MSKYAPLTVEDRSNSAVPLLNEDEDSHSYLEYDRGNSLSRNAIRETRWLTWACLVALVATAFNLATFQVFQIRRQASHSPLKHANSYIGLDRLVRNASSPGYPLVRNTYPNFVGIVGSSAPLGTPQNASILVDSDHSLIVSFESRDFGLESCALRLYVPHEGEVGHEEKKWKVGGGNDDSVTLSVWRSEVPTDASLTATSISRSTSRRKEFLGTLPFPTRGRHNTASFYCPWRSKQTFEVACTHPGCSVEFVQNRIAPLLGFWMHQSEEPPAM</sequence>
<proteinExistence type="predicted"/>